<organism evidence="2 3">
    <name type="scientific">Theobroma cacao</name>
    <name type="common">Cacao</name>
    <name type="synonym">Cocoa</name>
    <dbReference type="NCBI Taxonomy" id="3641"/>
    <lineage>
        <taxon>Eukaryota</taxon>
        <taxon>Viridiplantae</taxon>
        <taxon>Streptophyta</taxon>
        <taxon>Embryophyta</taxon>
        <taxon>Tracheophyta</taxon>
        <taxon>Spermatophyta</taxon>
        <taxon>Magnoliopsida</taxon>
        <taxon>eudicotyledons</taxon>
        <taxon>Gunneridae</taxon>
        <taxon>Pentapetalae</taxon>
        <taxon>rosids</taxon>
        <taxon>malvids</taxon>
        <taxon>Malvales</taxon>
        <taxon>Malvaceae</taxon>
        <taxon>Byttnerioideae</taxon>
        <taxon>Theobroma</taxon>
    </lineage>
</organism>
<feature type="compositionally biased region" description="Basic and acidic residues" evidence="1">
    <location>
        <begin position="304"/>
        <end position="317"/>
    </location>
</feature>
<dbReference type="EMBL" id="CM001879">
    <property type="protein sequence ID" value="EOX93810.1"/>
    <property type="molecule type" value="Genomic_DNA"/>
</dbReference>
<keyword evidence="3" id="KW-1185">Reference proteome</keyword>
<evidence type="ECO:0000256" key="1">
    <source>
        <dbReference type="SAM" id="MobiDB-lite"/>
    </source>
</evidence>
<dbReference type="Gramene" id="EOX93810">
    <property type="protein sequence ID" value="EOX93810"/>
    <property type="gene ID" value="TCM_002747"/>
</dbReference>
<sequence length="326" mass="37112">MVIHSNPSFKEVLLSSEGEKTDLDVNSDDENELMDEDDTDTAEEDANFESDDEVQFGLVSGIPSIIVSDRIQEVLAKKWQQSVIVLLLGRPLSYKTLCENILLLRKPRGHYLTVHPWSQTYSSDMHNISKWWLGFVFQIEYEGLPRICFNCGMYEHTKEVCTKQAISPASKEYPQESTQRIEAEESIYGPWMIASRRKQRRNKSRSNQRVMVAINRVEHKGSRFSILDDVSHDLTNEDQNGSHIGERLNDERSIEPTPNVIVSQKNLINISNNVIQGNTHTNKATTNIDYMDANNRGNAIGKAKTNDKVNQEPHSTMDVDPSVLFS</sequence>
<evidence type="ECO:0008006" key="4">
    <source>
        <dbReference type="Google" id="ProtNLM"/>
    </source>
</evidence>
<evidence type="ECO:0000313" key="2">
    <source>
        <dbReference type="EMBL" id="EOX93810.1"/>
    </source>
</evidence>
<proteinExistence type="predicted"/>
<gene>
    <name evidence="2" type="ORF">TCM_002747</name>
</gene>
<dbReference type="InParanoid" id="A0A061DM86"/>
<feature type="region of interest" description="Disordered" evidence="1">
    <location>
        <begin position="299"/>
        <end position="326"/>
    </location>
</feature>
<feature type="region of interest" description="Disordered" evidence="1">
    <location>
        <begin position="17"/>
        <end position="47"/>
    </location>
</feature>
<accession>A0A061DM86</accession>
<dbReference type="HOGENOM" id="CLU_853684_0_0_1"/>
<evidence type="ECO:0000313" key="3">
    <source>
        <dbReference type="Proteomes" id="UP000026915"/>
    </source>
</evidence>
<name>A0A061DM86_THECC</name>
<dbReference type="AlphaFoldDB" id="A0A061DM86"/>
<dbReference type="OMA" id="RMAIFID"/>
<reference evidence="2 3" key="1">
    <citation type="journal article" date="2013" name="Genome Biol.">
        <title>The genome sequence of the most widely cultivated cacao type and its use to identify candidate genes regulating pod color.</title>
        <authorList>
            <person name="Motamayor J.C."/>
            <person name="Mockaitis K."/>
            <person name="Schmutz J."/>
            <person name="Haiminen N."/>
            <person name="Iii D.L."/>
            <person name="Cornejo O."/>
            <person name="Findley S.D."/>
            <person name="Zheng P."/>
            <person name="Utro F."/>
            <person name="Royaert S."/>
            <person name="Saski C."/>
            <person name="Jenkins J."/>
            <person name="Podicheti R."/>
            <person name="Zhao M."/>
            <person name="Scheffler B.E."/>
            <person name="Stack J.C."/>
            <person name="Feltus F.A."/>
            <person name="Mustiga G.M."/>
            <person name="Amores F."/>
            <person name="Phillips W."/>
            <person name="Marelli J.P."/>
            <person name="May G.D."/>
            <person name="Shapiro H."/>
            <person name="Ma J."/>
            <person name="Bustamante C.D."/>
            <person name="Schnell R.J."/>
            <person name="Main D."/>
            <person name="Gilbert D."/>
            <person name="Parida L."/>
            <person name="Kuhn D.N."/>
        </authorList>
    </citation>
    <scope>NUCLEOTIDE SEQUENCE [LARGE SCALE GENOMIC DNA]</scope>
    <source>
        <strain evidence="3">cv. Matina 1-6</strain>
    </source>
</reference>
<protein>
    <recommendedName>
        <fullName evidence="4">DUF4283 domain-containing protein</fullName>
    </recommendedName>
</protein>
<feature type="compositionally biased region" description="Acidic residues" evidence="1">
    <location>
        <begin position="25"/>
        <end position="47"/>
    </location>
</feature>
<dbReference type="Proteomes" id="UP000026915">
    <property type="component" value="Chromosome 1"/>
</dbReference>